<evidence type="ECO:0000313" key="3">
    <source>
        <dbReference type="Proteomes" id="UP001597469"/>
    </source>
</evidence>
<gene>
    <name evidence="2" type="ORF">ACFSUS_09400</name>
</gene>
<dbReference type="EMBL" id="JBHULN010000004">
    <property type="protein sequence ID" value="MFD2570846.1"/>
    <property type="molecule type" value="Genomic_DNA"/>
</dbReference>
<dbReference type="Proteomes" id="UP001597469">
    <property type="component" value="Unassembled WGS sequence"/>
</dbReference>
<sequence>MNQYSTLKSRPVASLRYGTLGWREALGRRIVALLVGFHPSLTEKDQIKAIPSILKMLLISLGSTLLFIAYTLYHLLT</sequence>
<name>A0ABW5M3Z8_9BACT</name>
<feature type="transmembrane region" description="Helical" evidence="1">
    <location>
        <begin position="53"/>
        <end position="73"/>
    </location>
</feature>
<protein>
    <submittedName>
        <fullName evidence="2">Uncharacterized protein</fullName>
    </submittedName>
</protein>
<organism evidence="2 3">
    <name type="scientific">Spirosoma soli</name>
    <dbReference type="NCBI Taxonomy" id="1770529"/>
    <lineage>
        <taxon>Bacteria</taxon>
        <taxon>Pseudomonadati</taxon>
        <taxon>Bacteroidota</taxon>
        <taxon>Cytophagia</taxon>
        <taxon>Cytophagales</taxon>
        <taxon>Cytophagaceae</taxon>
        <taxon>Spirosoma</taxon>
    </lineage>
</organism>
<evidence type="ECO:0000313" key="2">
    <source>
        <dbReference type="EMBL" id="MFD2570846.1"/>
    </source>
</evidence>
<proteinExistence type="predicted"/>
<accession>A0ABW5M3Z8</accession>
<reference evidence="3" key="1">
    <citation type="journal article" date="2019" name="Int. J. Syst. Evol. Microbiol.">
        <title>The Global Catalogue of Microorganisms (GCM) 10K type strain sequencing project: providing services to taxonomists for standard genome sequencing and annotation.</title>
        <authorList>
            <consortium name="The Broad Institute Genomics Platform"/>
            <consortium name="The Broad Institute Genome Sequencing Center for Infectious Disease"/>
            <person name="Wu L."/>
            <person name="Ma J."/>
        </authorList>
    </citation>
    <scope>NUCLEOTIDE SEQUENCE [LARGE SCALE GENOMIC DNA]</scope>
    <source>
        <strain evidence="3">KCTC 42805</strain>
    </source>
</reference>
<comment type="caution">
    <text evidence="2">The sequence shown here is derived from an EMBL/GenBank/DDBJ whole genome shotgun (WGS) entry which is preliminary data.</text>
</comment>
<keyword evidence="3" id="KW-1185">Reference proteome</keyword>
<evidence type="ECO:0000256" key="1">
    <source>
        <dbReference type="SAM" id="Phobius"/>
    </source>
</evidence>
<keyword evidence="1" id="KW-0472">Membrane</keyword>
<keyword evidence="1" id="KW-1133">Transmembrane helix</keyword>
<dbReference type="RefSeq" id="WP_381521869.1">
    <property type="nucleotide sequence ID" value="NZ_JBHULN010000004.1"/>
</dbReference>
<keyword evidence="1" id="KW-0812">Transmembrane</keyword>